<proteinExistence type="predicted"/>
<dbReference type="EMBL" id="LQZQ01000008">
    <property type="protein sequence ID" value="KYG79068.1"/>
    <property type="molecule type" value="Genomic_DNA"/>
</dbReference>
<dbReference type="CDD" id="cd00038">
    <property type="entry name" value="CAP_ED"/>
    <property type="match status" value="1"/>
</dbReference>
<dbReference type="AlphaFoldDB" id="A0A150XJZ6"/>
<dbReference type="RefSeq" id="WP_062590900.1">
    <property type="nucleotide sequence ID" value="NZ_LQZQ01000008.1"/>
</dbReference>
<evidence type="ECO:0000313" key="1">
    <source>
        <dbReference type="EMBL" id="KYG79068.1"/>
    </source>
</evidence>
<organism evidence="1 2">
    <name type="scientific">Roseivirga ehrenbergii (strain DSM 102268 / JCM 13514 / KCTC 12282 / NCIMB 14502 / KMM 6017)</name>
    <dbReference type="NCBI Taxonomy" id="279360"/>
    <lineage>
        <taxon>Bacteria</taxon>
        <taxon>Pseudomonadati</taxon>
        <taxon>Bacteroidota</taxon>
        <taxon>Cytophagia</taxon>
        <taxon>Cytophagales</taxon>
        <taxon>Roseivirgaceae</taxon>
        <taxon>Roseivirga</taxon>
    </lineage>
</organism>
<accession>A0A150XJZ6</accession>
<sequence length="192" mass="22745">MEEVLQQLEKKVRSIVQPNDQEWQAFTQKWRPFSFDKNHRVTELGEVEPYFYFISEGVIRGYFIKNGEEFNIGFSYHGEYSGVYDSFMLQKPSQYALETLTETSGIRIKYHDLMPLFDQYKVFERWGRLFNQSVLVGFGVFIQSILADSAEERFNRLMDQSPHIFQLVPQKHLASYLGMSAETFSRMRKKTM</sequence>
<comment type="caution">
    <text evidence="1">The sequence shown here is derived from an EMBL/GenBank/DDBJ whole genome shotgun (WGS) entry which is preliminary data.</text>
</comment>
<name>A0A150XJZ6_ROSEK</name>
<protein>
    <submittedName>
        <fullName evidence="1">Transcriptional regulator</fullName>
    </submittedName>
</protein>
<gene>
    <name evidence="1" type="ORF">MB14_17310</name>
</gene>
<dbReference type="OrthoDB" id="792939at2"/>
<dbReference type="InterPro" id="IPR018490">
    <property type="entry name" value="cNMP-bd_dom_sf"/>
</dbReference>
<dbReference type="Proteomes" id="UP000075583">
    <property type="component" value="Unassembled WGS sequence"/>
</dbReference>
<dbReference type="Gene3D" id="2.60.120.10">
    <property type="entry name" value="Jelly Rolls"/>
    <property type="match status" value="1"/>
</dbReference>
<dbReference type="InterPro" id="IPR014710">
    <property type="entry name" value="RmlC-like_jellyroll"/>
</dbReference>
<dbReference type="InterPro" id="IPR000595">
    <property type="entry name" value="cNMP-bd_dom"/>
</dbReference>
<dbReference type="STRING" id="279360.MB14_17310"/>
<evidence type="ECO:0000313" key="2">
    <source>
        <dbReference type="Proteomes" id="UP000075583"/>
    </source>
</evidence>
<keyword evidence="2" id="KW-1185">Reference proteome</keyword>
<dbReference type="SUPFAM" id="SSF51206">
    <property type="entry name" value="cAMP-binding domain-like"/>
    <property type="match status" value="1"/>
</dbReference>
<reference evidence="1" key="1">
    <citation type="submission" date="2016-01" db="EMBL/GenBank/DDBJ databases">
        <title>Genome sequencing of Roseivirga ehrenbergii KMM 6017.</title>
        <authorList>
            <person name="Selvaratnam C."/>
            <person name="Thevarajoo S."/>
            <person name="Goh K.M."/>
            <person name="Ee R."/>
            <person name="Chan K.-G."/>
            <person name="Chong C.S."/>
        </authorList>
    </citation>
    <scope>NUCLEOTIDE SEQUENCE [LARGE SCALE GENOMIC DNA]</scope>
    <source>
        <strain evidence="1">KMM 6017</strain>
    </source>
</reference>